<organism evidence="1">
    <name type="scientific">Rhizophora mucronata</name>
    <name type="common">Asiatic mangrove</name>
    <dbReference type="NCBI Taxonomy" id="61149"/>
    <lineage>
        <taxon>Eukaryota</taxon>
        <taxon>Viridiplantae</taxon>
        <taxon>Streptophyta</taxon>
        <taxon>Embryophyta</taxon>
        <taxon>Tracheophyta</taxon>
        <taxon>Spermatophyta</taxon>
        <taxon>Magnoliopsida</taxon>
        <taxon>eudicotyledons</taxon>
        <taxon>Gunneridae</taxon>
        <taxon>Pentapetalae</taxon>
        <taxon>rosids</taxon>
        <taxon>fabids</taxon>
        <taxon>Malpighiales</taxon>
        <taxon>Rhizophoraceae</taxon>
        <taxon>Rhizophora</taxon>
    </lineage>
</organism>
<dbReference type="EMBL" id="GGEC01058623">
    <property type="protein sequence ID" value="MBX39107.1"/>
    <property type="molecule type" value="Transcribed_RNA"/>
</dbReference>
<sequence>MKVALMRRFIPNHFYKDLYQRLQGLT</sequence>
<name>A0A2P2N9E7_RHIMU</name>
<protein>
    <submittedName>
        <fullName evidence="1">Uncharacterized protein</fullName>
    </submittedName>
</protein>
<proteinExistence type="predicted"/>
<accession>A0A2P2N9E7</accession>
<reference evidence="1" key="1">
    <citation type="submission" date="2018-02" db="EMBL/GenBank/DDBJ databases">
        <title>Rhizophora mucronata_Transcriptome.</title>
        <authorList>
            <person name="Meera S.P."/>
            <person name="Sreeshan A."/>
            <person name="Augustine A."/>
        </authorList>
    </citation>
    <scope>NUCLEOTIDE SEQUENCE</scope>
    <source>
        <tissue evidence="1">Leaf</tissue>
    </source>
</reference>
<evidence type="ECO:0000313" key="1">
    <source>
        <dbReference type="EMBL" id="MBX39107.1"/>
    </source>
</evidence>
<dbReference type="AlphaFoldDB" id="A0A2P2N9E7"/>